<name>A0A7W4J352_9PROT</name>
<evidence type="ECO:0000313" key="2">
    <source>
        <dbReference type="EMBL" id="MBB2173749.1"/>
    </source>
</evidence>
<evidence type="ECO:0000256" key="1">
    <source>
        <dbReference type="SAM" id="MobiDB-lite"/>
    </source>
</evidence>
<comment type="caution">
    <text evidence="2">The sequence shown here is derived from an EMBL/GenBank/DDBJ whole genome shotgun (WGS) entry which is preliminary data.</text>
</comment>
<feature type="compositionally biased region" description="Low complexity" evidence="1">
    <location>
        <begin position="327"/>
        <end position="342"/>
    </location>
</feature>
<feature type="region of interest" description="Disordered" evidence="1">
    <location>
        <begin position="327"/>
        <end position="365"/>
    </location>
</feature>
<dbReference type="Proteomes" id="UP000577891">
    <property type="component" value="Unassembled WGS sequence"/>
</dbReference>
<evidence type="ECO:0008006" key="4">
    <source>
        <dbReference type="Google" id="ProtNLM"/>
    </source>
</evidence>
<dbReference type="EMBL" id="JABEQE010000019">
    <property type="protein sequence ID" value="MBB2173749.1"/>
    <property type="molecule type" value="Genomic_DNA"/>
</dbReference>
<keyword evidence="3" id="KW-1185">Reference proteome</keyword>
<feature type="compositionally biased region" description="Pro residues" evidence="1">
    <location>
        <begin position="354"/>
        <end position="365"/>
    </location>
</feature>
<gene>
    <name evidence="2" type="ORF">HLH35_16775</name>
</gene>
<organism evidence="2 3">
    <name type="scientific">Gluconacetobacter asukensis</name>
    <dbReference type="NCBI Taxonomy" id="1017181"/>
    <lineage>
        <taxon>Bacteria</taxon>
        <taxon>Pseudomonadati</taxon>
        <taxon>Pseudomonadota</taxon>
        <taxon>Alphaproteobacteria</taxon>
        <taxon>Acetobacterales</taxon>
        <taxon>Acetobacteraceae</taxon>
        <taxon>Gluconacetobacter</taxon>
    </lineage>
</organism>
<evidence type="ECO:0000313" key="3">
    <source>
        <dbReference type="Proteomes" id="UP000577891"/>
    </source>
</evidence>
<dbReference type="Pfam" id="PF13650">
    <property type="entry name" value="Asp_protease_2"/>
    <property type="match status" value="1"/>
</dbReference>
<sequence length="365" mass="38131">MSAWRRAARSGFTPLPLLLAAMLPWPMMAAYGQPVSPPVGATDPPPPAPQNGRCIAHVLSLPLLTGEGSPGVPVTLNAAEGMAFLSLSQEMLGVFERPGIGYDHGRSLQMKTVTGAGETRETVVDRLQLDRGSAHHVPAVILGQIGDRKVAGQPVLGVVGYDILGNYDVLMDFPGQTVTLFKETGAAACPPLPALVGAHAYTALLMPNPLGMAVTVQVAIDGAPIGMQVEPGSNASIVRAADAADIGVGEAALADDPRSRTEAGNAIIGHRHRFTHPVIGTWHGDTLAADVTDAQFNILGMDFFRGRRVLFAFPTRMFYFSDVQPDAGPPASAALSLAQSRLADVEVQEQDDTPPAPPPAATPGP</sequence>
<proteinExistence type="predicted"/>
<protein>
    <recommendedName>
        <fullName evidence="4">Aspartyl protease</fullName>
    </recommendedName>
</protein>
<dbReference type="AlphaFoldDB" id="A0A7W4J352"/>
<reference evidence="2 3" key="1">
    <citation type="submission" date="2020-04" db="EMBL/GenBank/DDBJ databases">
        <title>Description of novel Gluconacetobacter.</title>
        <authorList>
            <person name="Sombolestani A."/>
        </authorList>
    </citation>
    <scope>NUCLEOTIDE SEQUENCE [LARGE SCALE GENOMIC DNA]</scope>
    <source>
        <strain evidence="2 3">LMG 27724</strain>
    </source>
</reference>
<accession>A0A7W4J352</accession>